<dbReference type="InterPro" id="IPR036259">
    <property type="entry name" value="MFS_trans_sf"/>
</dbReference>
<dbReference type="PANTHER" id="PTHR23501">
    <property type="entry name" value="MAJOR FACILITATOR SUPERFAMILY"/>
    <property type="match status" value="1"/>
</dbReference>
<accession>A0ABQ0CW96</accession>
<feature type="transmembrane region" description="Helical" evidence="7">
    <location>
        <begin position="251"/>
        <end position="273"/>
    </location>
</feature>
<dbReference type="PANTHER" id="PTHR23501:SF102">
    <property type="entry name" value="DRUG TRANSPORTER, PUTATIVE (AFU_ORTHOLOGUE AFUA_3G08530)-RELATED"/>
    <property type="match status" value="1"/>
</dbReference>
<feature type="transmembrane region" description="Helical" evidence="7">
    <location>
        <begin position="465"/>
        <end position="484"/>
    </location>
</feature>
<gene>
    <name evidence="8" type="primary">g5973</name>
    <name evidence="8" type="ORF">EsDP_00005973</name>
</gene>
<feature type="compositionally biased region" description="Basic and acidic residues" evidence="6">
    <location>
        <begin position="1"/>
        <end position="11"/>
    </location>
</feature>
<comment type="subcellular location">
    <subcellularLocation>
        <location evidence="1">Membrane</location>
        <topology evidence="1">Multi-pass membrane protein</topology>
    </subcellularLocation>
</comment>
<evidence type="ECO:0008006" key="10">
    <source>
        <dbReference type="Google" id="ProtNLM"/>
    </source>
</evidence>
<comment type="caution">
    <text evidence="8">The sequence shown here is derived from an EMBL/GenBank/DDBJ whole genome shotgun (WGS) entry which is preliminary data.</text>
</comment>
<evidence type="ECO:0000313" key="9">
    <source>
        <dbReference type="Proteomes" id="UP001562357"/>
    </source>
</evidence>
<feature type="region of interest" description="Disordered" evidence="6">
    <location>
        <begin position="1"/>
        <end position="27"/>
    </location>
</feature>
<dbReference type="Pfam" id="PF07690">
    <property type="entry name" value="MFS_1"/>
    <property type="match status" value="1"/>
</dbReference>
<feature type="transmembrane region" description="Helical" evidence="7">
    <location>
        <begin position="150"/>
        <end position="172"/>
    </location>
</feature>
<comment type="similarity">
    <text evidence="2">Belongs to the major facilitator superfamily. TCR/Tet family.</text>
</comment>
<feature type="transmembrane region" description="Helical" evidence="7">
    <location>
        <begin position="279"/>
        <end position="303"/>
    </location>
</feature>
<feature type="transmembrane region" description="Helical" evidence="7">
    <location>
        <begin position="193"/>
        <end position="212"/>
    </location>
</feature>
<evidence type="ECO:0000256" key="3">
    <source>
        <dbReference type="ARBA" id="ARBA00022692"/>
    </source>
</evidence>
<evidence type="ECO:0000256" key="4">
    <source>
        <dbReference type="ARBA" id="ARBA00022989"/>
    </source>
</evidence>
<dbReference type="SUPFAM" id="SSF103473">
    <property type="entry name" value="MFS general substrate transporter"/>
    <property type="match status" value="1"/>
</dbReference>
<keyword evidence="3 7" id="KW-0812">Transmembrane</keyword>
<organism evidence="8 9">
    <name type="scientific">Epichloe bromicola</name>
    <dbReference type="NCBI Taxonomy" id="79588"/>
    <lineage>
        <taxon>Eukaryota</taxon>
        <taxon>Fungi</taxon>
        <taxon>Dikarya</taxon>
        <taxon>Ascomycota</taxon>
        <taxon>Pezizomycotina</taxon>
        <taxon>Sordariomycetes</taxon>
        <taxon>Hypocreomycetidae</taxon>
        <taxon>Hypocreales</taxon>
        <taxon>Clavicipitaceae</taxon>
        <taxon>Epichloe</taxon>
    </lineage>
</organism>
<keyword evidence="9" id="KW-1185">Reference proteome</keyword>
<dbReference type="EMBL" id="BAAFGZ010000309">
    <property type="protein sequence ID" value="GAB0137717.1"/>
    <property type="molecule type" value="Genomic_DNA"/>
</dbReference>
<feature type="transmembrane region" description="Helical" evidence="7">
    <location>
        <begin position="218"/>
        <end position="239"/>
    </location>
</feature>
<dbReference type="InterPro" id="IPR011701">
    <property type="entry name" value="MFS"/>
</dbReference>
<sequence>MSDNPKPKHSQEISTPGWHGDEQTPVVDGKYYDRKTGELRTAIGHQEYSGPPAVDILIKSQHVETADCCSRSARPFPVTALLCHMMRVVEERKLEIDSLVVTTYAIRLILDNEMTKEEFYEAADKMSNGIWDTDGYESNAMAKKHSAASAALLMLPLCLSVLLSALDVTIVTPAIPTIVKKLPPLNIWGRKPIMLIAIAIFLCGSLLCALSPTMDALIAGRVIQGIGAAGMGTMVNVIICDTFSMRDRGLFLGITSLVWALGSAVCPILGGLLTTKADSIWGIQLQLLPLYRTGVLLAALLAIGSRRQRSGFRHPSSPANCGKLSLSAAFAGICIQKTGKYLRIMYAGQVLNLLGMDLLVYLPFEKDLAKLFVFQILVGLGVGMNIEPPLLAVQAVNAERDTAAVVATMSFVRSIANAISIVELGAHVAQNFNGDQALAKVDVIRTLPQEQQLVVRQTFFHCLRAVWIMYVAFAGLSLVLNFFVRSHHLSTENQEAVLGADRGNKQDKQGTELQT</sequence>
<reference evidence="9" key="1">
    <citation type="submission" date="2024-06" db="EMBL/GenBank/DDBJ databases">
        <title>Draft Genome Sequences of Epichloe bromicola Strains Isolated from Elymus ciliaris.</title>
        <authorList>
            <consortium name="Epichloe bromicola genome sequencing consortium"/>
            <person name="Miura A."/>
            <person name="Imano S."/>
            <person name="Ashida A."/>
            <person name="Sato I."/>
            <person name="Chiba S."/>
            <person name="Tanaka A."/>
            <person name="Camagna M."/>
            <person name="Takemoto D."/>
        </authorList>
    </citation>
    <scope>NUCLEOTIDE SEQUENCE [LARGE SCALE GENOMIC DNA]</scope>
    <source>
        <strain evidence="9">DP</strain>
    </source>
</reference>
<evidence type="ECO:0000256" key="6">
    <source>
        <dbReference type="SAM" id="MobiDB-lite"/>
    </source>
</evidence>
<name>A0ABQ0CW96_9HYPO</name>
<feature type="transmembrane region" description="Helical" evidence="7">
    <location>
        <begin position="344"/>
        <end position="364"/>
    </location>
</feature>
<protein>
    <recommendedName>
        <fullName evidence="10">Major facilitator superfamily (MFS) profile domain-containing protein</fullName>
    </recommendedName>
</protein>
<evidence type="ECO:0000256" key="1">
    <source>
        <dbReference type="ARBA" id="ARBA00004141"/>
    </source>
</evidence>
<dbReference type="Proteomes" id="UP001562357">
    <property type="component" value="Unassembled WGS sequence"/>
</dbReference>
<evidence type="ECO:0000256" key="7">
    <source>
        <dbReference type="SAM" id="Phobius"/>
    </source>
</evidence>
<proteinExistence type="inferred from homology"/>
<dbReference type="Gene3D" id="1.20.1250.20">
    <property type="entry name" value="MFS general substrate transporter like domains"/>
    <property type="match status" value="1"/>
</dbReference>
<keyword evidence="5 7" id="KW-0472">Membrane</keyword>
<evidence type="ECO:0000256" key="2">
    <source>
        <dbReference type="ARBA" id="ARBA00007520"/>
    </source>
</evidence>
<evidence type="ECO:0000313" key="8">
    <source>
        <dbReference type="EMBL" id="GAB0137717.1"/>
    </source>
</evidence>
<evidence type="ECO:0000256" key="5">
    <source>
        <dbReference type="ARBA" id="ARBA00023136"/>
    </source>
</evidence>
<keyword evidence="4 7" id="KW-1133">Transmembrane helix</keyword>